<evidence type="ECO:0000259" key="10">
    <source>
        <dbReference type="PROSITE" id="PS50198"/>
    </source>
</evidence>
<keyword evidence="8" id="KW-0175">Coiled coil</keyword>
<dbReference type="SUPFAM" id="SSF109998">
    <property type="entry name" value="Triger factor/SurA peptide-binding domain-like"/>
    <property type="match status" value="1"/>
</dbReference>
<dbReference type="SUPFAM" id="SSF54534">
    <property type="entry name" value="FKBP-like"/>
    <property type="match status" value="1"/>
</dbReference>
<feature type="chain" id="PRO_5007930113" description="peptidylprolyl isomerase" evidence="9">
    <location>
        <begin position="23"/>
        <end position="261"/>
    </location>
</feature>
<dbReference type="GeneID" id="64060352"/>
<evidence type="ECO:0000256" key="7">
    <source>
        <dbReference type="PROSITE-ProRule" id="PRU00278"/>
    </source>
</evidence>
<dbReference type="InterPro" id="IPR023058">
    <property type="entry name" value="PPIase_PpiC_CS"/>
</dbReference>
<protein>
    <recommendedName>
        <fullName evidence="3">peptidylprolyl isomerase</fullName>
        <ecNumber evidence="3">5.2.1.8</ecNumber>
    </recommendedName>
</protein>
<dbReference type="EC" id="5.2.1.8" evidence="3"/>
<comment type="catalytic activity">
    <reaction evidence="1">
        <text>[protein]-peptidylproline (omega=180) = [protein]-peptidylproline (omega=0)</text>
        <dbReference type="Rhea" id="RHEA:16237"/>
        <dbReference type="Rhea" id="RHEA-COMP:10747"/>
        <dbReference type="Rhea" id="RHEA-COMP:10748"/>
        <dbReference type="ChEBI" id="CHEBI:83833"/>
        <dbReference type="ChEBI" id="CHEBI:83834"/>
        <dbReference type="EC" id="5.2.1.8"/>
    </reaction>
</comment>
<keyword evidence="5 7" id="KW-0697">Rotamase</keyword>
<evidence type="ECO:0000256" key="5">
    <source>
        <dbReference type="ARBA" id="ARBA00023110"/>
    </source>
</evidence>
<dbReference type="HOGENOM" id="CLU_034646_1_1_4"/>
<name>S3BCI2_9BURK</name>
<evidence type="ECO:0000256" key="6">
    <source>
        <dbReference type="ARBA" id="ARBA00023235"/>
    </source>
</evidence>
<dbReference type="Proteomes" id="UP000014400">
    <property type="component" value="Unassembled WGS sequence"/>
</dbReference>
<dbReference type="STRING" id="1203554.HMPREF1476_01867"/>
<dbReference type="InterPro" id="IPR050245">
    <property type="entry name" value="PrsA_foldase"/>
</dbReference>
<sequence length="261" mass="28621">MIKSKLVLALALSVGLVGSAAAALTDMTVNGEKVPASRLEAVYNNAVKAGAKAGPELEARVKRDVTEEVVLLQEAAKAKIDRTKEYRDAIDRVGKQLKVELLVADYAKKNPVSDKEVRAAYDNAKKVYGDTEYQVRHILVKTEQEAKNIIQRLNKGEKFDALAKSESLDPKSGPAGGLIGWLSPSNVEPNFGNAFKILSAGDVAQAPIQNQFGWHVVKLDAKRSQKNFPTYESQKDSLRAQLSQLKAKRHFAELVQKAKVR</sequence>
<dbReference type="GO" id="GO:0003755">
    <property type="term" value="F:peptidyl-prolyl cis-trans isomerase activity"/>
    <property type="evidence" value="ECO:0007669"/>
    <property type="project" value="UniProtKB-KW"/>
</dbReference>
<dbReference type="InterPro" id="IPR027304">
    <property type="entry name" value="Trigger_fact/SurA_dom_sf"/>
</dbReference>
<comment type="caution">
    <text evidence="11">The sequence shown here is derived from an EMBL/GenBank/DDBJ whole genome shotgun (WGS) entry which is preliminary data.</text>
</comment>
<proteinExistence type="inferred from homology"/>
<keyword evidence="12" id="KW-1185">Reference proteome</keyword>
<dbReference type="InterPro" id="IPR000297">
    <property type="entry name" value="PPIase_PpiC"/>
</dbReference>
<dbReference type="PROSITE" id="PS50198">
    <property type="entry name" value="PPIC_PPIASE_2"/>
    <property type="match status" value="1"/>
</dbReference>
<dbReference type="PROSITE" id="PS01096">
    <property type="entry name" value="PPIC_PPIASE_1"/>
    <property type="match status" value="1"/>
</dbReference>
<evidence type="ECO:0000256" key="2">
    <source>
        <dbReference type="ARBA" id="ARBA00007656"/>
    </source>
</evidence>
<dbReference type="eggNOG" id="COG0760">
    <property type="taxonomic scope" value="Bacteria"/>
</dbReference>
<feature type="domain" description="PpiC" evidence="10">
    <location>
        <begin position="130"/>
        <end position="221"/>
    </location>
</feature>
<evidence type="ECO:0000256" key="8">
    <source>
        <dbReference type="SAM" id="Coils"/>
    </source>
</evidence>
<dbReference type="PANTHER" id="PTHR47245">
    <property type="entry name" value="PEPTIDYLPROLYL ISOMERASE"/>
    <property type="match status" value="1"/>
</dbReference>
<organism evidence="11 12">
    <name type="scientific">Sutterella wadsworthensis HGA0223</name>
    <dbReference type="NCBI Taxonomy" id="1203554"/>
    <lineage>
        <taxon>Bacteria</taxon>
        <taxon>Pseudomonadati</taxon>
        <taxon>Pseudomonadota</taxon>
        <taxon>Betaproteobacteria</taxon>
        <taxon>Burkholderiales</taxon>
        <taxon>Sutterellaceae</taxon>
        <taxon>Sutterella</taxon>
    </lineage>
</organism>
<evidence type="ECO:0000313" key="12">
    <source>
        <dbReference type="Proteomes" id="UP000014400"/>
    </source>
</evidence>
<evidence type="ECO:0000256" key="1">
    <source>
        <dbReference type="ARBA" id="ARBA00000971"/>
    </source>
</evidence>
<accession>S3BCI2</accession>
<reference evidence="11 12" key="1">
    <citation type="submission" date="2013-04" db="EMBL/GenBank/DDBJ databases">
        <title>The Genome Sequence of Sutterella wadsworthensis HGA0223.</title>
        <authorList>
            <consortium name="The Broad Institute Genomics Platform"/>
            <person name="Earl A."/>
            <person name="Ward D."/>
            <person name="Feldgarden M."/>
            <person name="Gevers D."/>
            <person name="Schmidt T.M."/>
            <person name="Dover J."/>
            <person name="Dai D."/>
            <person name="Walker B."/>
            <person name="Young S."/>
            <person name="Zeng Q."/>
            <person name="Gargeya S."/>
            <person name="Fitzgerald M."/>
            <person name="Haas B."/>
            <person name="Abouelleil A."/>
            <person name="Allen A.W."/>
            <person name="Alvarado L."/>
            <person name="Arachchi H.M."/>
            <person name="Berlin A.M."/>
            <person name="Chapman S.B."/>
            <person name="Gainer-Dewar J."/>
            <person name="Goldberg J."/>
            <person name="Griggs A."/>
            <person name="Gujja S."/>
            <person name="Hansen M."/>
            <person name="Howarth C."/>
            <person name="Imamovic A."/>
            <person name="Ireland A."/>
            <person name="Larimer J."/>
            <person name="McCowan C."/>
            <person name="Murphy C."/>
            <person name="Pearson M."/>
            <person name="Poon T.W."/>
            <person name="Priest M."/>
            <person name="Roberts A."/>
            <person name="Saif S."/>
            <person name="Shea T."/>
            <person name="Sisk P."/>
            <person name="Sykes S."/>
            <person name="Wortman J."/>
            <person name="Nusbaum C."/>
            <person name="Birren B."/>
        </authorList>
    </citation>
    <scope>NUCLEOTIDE SEQUENCE [LARGE SCALE GENOMIC DNA]</scope>
    <source>
        <strain evidence="11 12">HGA0223</strain>
    </source>
</reference>
<dbReference type="Pfam" id="PF13145">
    <property type="entry name" value="Rotamase_2"/>
    <property type="match status" value="1"/>
</dbReference>
<feature type="coiled-coil region" evidence="8">
    <location>
        <begin position="228"/>
        <end position="255"/>
    </location>
</feature>
<evidence type="ECO:0000256" key="9">
    <source>
        <dbReference type="SAM" id="SignalP"/>
    </source>
</evidence>
<gene>
    <name evidence="11" type="ORF">HMPREF1476_01867</name>
</gene>
<evidence type="ECO:0000256" key="4">
    <source>
        <dbReference type="ARBA" id="ARBA00022729"/>
    </source>
</evidence>
<dbReference type="Gene3D" id="3.10.50.40">
    <property type="match status" value="1"/>
</dbReference>
<keyword evidence="4 9" id="KW-0732">Signal</keyword>
<dbReference type="InterPro" id="IPR046357">
    <property type="entry name" value="PPIase_dom_sf"/>
</dbReference>
<feature type="signal peptide" evidence="9">
    <location>
        <begin position="1"/>
        <end position="22"/>
    </location>
</feature>
<dbReference type="RefSeq" id="WP_016474999.1">
    <property type="nucleotide sequence ID" value="NZ_KE150480.1"/>
</dbReference>
<dbReference type="EMBL" id="ATCF01000027">
    <property type="protein sequence ID" value="EPD98161.1"/>
    <property type="molecule type" value="Genomic_DNA"/>
</dbReference>
<evidence type="ECO:0000256" key="3">
    <source>
        <dbReference type="ARBA" id="ARBA00013194"/>
    </source>
</evidence>
<dbReference type="AlphaFoldDB" id="S3BCI2"/>
<dbReference type="PANTHER" id="PTHR47245:SF1">
    <property type="entry name" value="FOLDASE PROTEIN PRSA"/>
    <property type="match status" value="1"/>
</dbReference>
<dbReference type="PATRIC" id="fig|1203554.3.peg.1947"/>
<keyword evidence="6 7" id="KW-0413">Isomerase</keyword>
<comment type="similarity">
    <text evidence="2">Belongs to the PpiC/parvulin rotamase family.</text>
</comment>
<evidence type="ECO:0000313" key="11">
    <source>
        <dbReference type="EMBL" id="EPD98161.1"/>
    </source>
</evidence>